<evidence type="ECO:0000313" key="2">
    <source>
        <dbReference type="Proteomes" id="UP001596105"/>
    </source>
</evidence>
<name>A0ABW0LXF6_9BACL</name>
<evidence type="ECO:0000313" key="1">
    <source>
        <dbReference type="EMBL" id="MFC5470539.1"/>
    </source>
</evidence>
<organism evidence="1 2">
    <name type="scientific">Cohnella suwonensis</name>
    <dbReference type="NCBI Taxonomy" id="696072"/>
    <lineage>
        <taxon>Bacteria</taxon>
        <taxon>Bacillati</taxon>
        <taxon>Bacillota</taxon>
        <taxon>Bacilli</taxon>
        <taxon>Bacillales</taxon>
        <taxon>Paenibacillaceae</taxon>
        <taxon>Cohnella</taxon>
    </lineage>
</organism>
<proteinExistence type="predicted"/>
<dbReference type="RefSeq" id="WP_209749031.1">
    <property type="nucleotide sequence ID" value="NZ_JBHSMH010000067.1"/>
</dbReference>
<keyword evidence="2" id="KW-1185">Reference proteome</keyword>
<dbReference type="Proteomes" id="UP001596105">
    <property type="component" value="Unassembled WGS sequence"/>
</dbReference>
<reference evidence="2" key="1">
    <citation type="journal article" date="2019" name="Int. J. Syst. Evol. Microbiol.">
        <title>The Global Catalogue of Microorganisms (GCM) 10K type strain sequencing project: providing services to taxonomists for standard genome sequencing and annotation.</title>
        <authorList>
            <consortium name="The Broad Institute Genomics Platform"/>
            <consortium name="The Broad Institute Genome Sequencing Center for Infectious Disease"/>
            <person name="Wu L."/>
            <person name="Ma J."/>
        </authorList>
    </citation>
    <scope>NUCLEOTIDE SEQUENCE [LARGE SCALE GENOMIC DNA]</scope>
    <source>
        <strain evidence="2">CCUG 57113</strain>
    </source>
</reference>
<sequence length="84" mass="9417">MGTVTLHPTQSGPDTFETTLPEFLQHDAWLSPKGLSSQWVKAQITNNGSKIKFSTSLLSKTTVHWKVVNNKGEWGYYLINVDPI</sequence>
<gene>
    <name evidence="1" type="ORF">ACFPPD_17750</name>
</gene>
<protein>
    <submittedName>
        <fullName evidence="1">Uncharacterized protein</fullName>
    </submittedName>
</protein>
<dbReference type="EMBL" id="JBHSMH010000067">
    <property type="protein sequence ID" value="MFC5470539.1"/>
    <property type="molecule type" value="Genomic_DNA"/>
</dbReference>
<comment type="caution">
    <text evidence="1">The sequence shown here is derived from an EMBL/GenBank/DDBJ whole genome shotgun (WGS) entry which is preliminary data.</text>
</comment>
<accession>A0ABW0LXF6</accession>